<dbReference type="PANTHER" id="PTHR33112:SF16">
    <property type="entry name" value="HETEROKARYON INCOMPATIBILITY DOMAIN-CONTAINING PROTEIN"/>
    <property type="match status" value="1"/>
</dbReference>
<evidence type="ECO:0000313" key="2">
    <source>
        <dbReference type="EMBL" id="KAH7089252.1"/>
    </source>
</evidence>
<sequence>MPAQDTISRLDTRSLSSRCSVCLDLNLSEEKWFSSAAPDVWRTSALECESCAVVLQVVEPFLSKTRHLYFFEKDLLIRIFLSHGGIFLFELLKPKRPRLERIQEGEIRCDVDGACPWPSIKPECLGLQNAKFASSRIMQWMKQCEGRHDTCTRGIGLQELPTRVIEIQRPGRIRLVATEKGQQGLYACLSHCWGGIEILRTTKSTYLDFQKTIPWNDVPPTFKHALEVTWETGIRYLWIDSLCIVQDDSADWRHEGSKMASIYSHSYFTLAAVASRNAHDGLYRRSRQNNYFEHDMQRRSDQAAYKLYVRPTDKHDQFDTLEMPLFKRAWFFQERFLSNRVVFFGSEELYWECCELRCCECGGLPGTVTADNRHPSKLKMPKDITGWHILVSQYTKLHLTFQTDKLPALQGLAKAWQQTLQGNYLAGLWRGHILNDLMWKVQVPLPRPRVYLGPSWSWVSTDSPVTWNSHYTGSHRKAVSIISISTTPAGRDPMGDITSGELVLKGQCVRATTKHHELQPESSAFRSSPRRWYPDAPTTAFNNVLLIEMTSDSYLSWCLVLRQKPGQNAAYERIGHAPFYGRGFGQYAEEMVITVV</sequence>
<dbReference type="EMBL" id="JAGMVJ010000007">
    <property type="protein sequence ID" value="KAH7089252.1"/>
    <property type="molecule type" value="Genomic_DNA"/>
</dbReference>
<dbReference type="PANTHER" id="PTHR33112">
    <property type="entry name" value="DOMAIN PROTEIN, PUTATIVE-RELATED"/>
    <property type="match status" value="1"/>
</dbReference>
<evidence type="ECO:0000313" key="3">
    <source>
        <dbReference type="Proteomes" id="UP000813461"/>
    </source>
</evidence>
<dbReference type="InterPro" id="IPR010730">
    <property type="entry name" value="HET"/>
</dbReference>
<reference evidence="2" key="1">
    <citation type="journal article" date="2021" name="Nat. Commun.">
        <title>Genetic determinants of endophytism in the Arabidopsis root mycobiome.</title>
        <authorList>
            <person name="Mesny F."/>
            <person name="Miyauchi S."/>
            <person name="Thiergart T."/>
            <person name="Pickel B."/>
            <person name="Atanasova L."/>
            <person name="Karlsson M."/>
            <person name="Huettel B."/>
            <person name="Barry K.W."/>
            <person name="Haridas S."/>
            <person name="Chen C."/>
            <person name="Bauer D."/>
            <person name="Andreopoulos W."/>
            <person name="Pangilinan J."/>
            <person name="LaButti K."/>
            <person name="Riley R."/>
            <person name="Lipzen A."/>
            <person name="Clum A."/>
            <person name="Drula E."/>
            <person name="Henrissat B."/>
            <person name="Kohler A."/>
            <person name="Grigoriev I.V."/>
            <person name="Martin F.M."/>
            <person name="Hacquard S."/>
        </authorList>
    </citation>
    <scope>NUCLEOTIDE SEQUENCE</scope>
    <source>
        <strain evidence="2">MPI-SDFR-AT-0120</strain>
    </source>
</reference>
<accession>A0A8K0R8M5</accession>
<organism evidence="2 3">
    <name type="scientific">Paraphoma chrysanthemicola</name>
    <dbReference type="NCBI Taxonomy" id="798071"/>
    <lineage>
        <taxon>Eukaryota</taxon>
        <taxon>Fungi</taxon>
        <taxon>Dikarya</taxon>
        <taxon>Ascomycota</taxon>
        <taxon>Pezizomycotina</taxon>
        <taxon>Dothideomycetes</taxon>
        <taxon>Pleosporomycetidae</taxon>
        <taxon>Pleosporales</taxon>
        <taxon>Pleosporineae</taxon>
        <taxon>Phaeosphaeriaceae</taxon>
        <taxon>Paraphoma</taxon>
    </lineage>
</organism>
<feature type="domain" description="Heterokaryon incompatibility" evidence="1">
    <location>
        <begin position="186"/>
        <end position="334"/>
    </location>
</feature>
<dbReference type="Pfam" id="PF06985">
    <property type="entry name" value="HET"/>
    <property type="match status" value="1"/>
</dbReference>
<comment type="caution">
    <text evidence="2">The sequence shown here is derived from an EMBL/GenBank/DDBJ whole genome shotgun (WGS) entry which is preliminary data.</text>
</comment>
<dbReference type="AlphaFoldDB" id="A0A8K0R8M5"/>
<name>A0A8K0R8M5_9PLEO</name>
<protein>
    <submittedName>
        <fullName evidence="2">Heterokaryon incompatibility protein-domain-containing protein</fullName>
    </submittedName>
</protein>
<proteinExistence type="predicted"/>
<keyword evidence="3" id="KW-1185">Reference proteome</keyword>
<evidence type="ECO:0000259" key="1">
    <source>
        <dbReference type="Pfam" id="PF06985"/>
    </source>
</evidence>
<gene>
    <name evidence="2" type="ORF">FB567DRAFT_328720</name>
</gene>
<dbReference type="Proteomes" id="UP000813461">
    <property type="component" value="Unassembled WGS sequence"/>
</dbReference>
<dbReference type="OrthoDB" id="5362512at2759"/>